<dbReference type="Gene3D" id="1.10.287.690">
    <property type="entry name" value="Helix hairpin bin"/>
    <property type="match status" value="1"/>
</dbReference>
<evidence type="ECO:0000313" key="8">
    <source>
        <dbReference type="WBParaSite" id="ASIM_0000716701-mRNA-1"/>
    </source>
</evidence>
<keyword evidence="2" id="KW-0808">Transferase</keyword>
<dbReference type="OrthoDB" id="2414538at2759"/>
<dbReference type="GO" id="GO:0016035">
    <property type="term" value="C:zeta DNA polymerase complex"/>
    <property type="evidence" value="ECO:0007669"/>
    <property type="project" value="InterPro"/>
</dbReference>
<reference evidence="8" key="1">
    <citation type="submission" date="2017-02" db="UniProtKB">
        <authorList>
            <consortium name="WormBaseParasite"/>
        </authorList>
    </citation>
    <scope>IDENTIFICATION</scope>
</reference>
<gene>
    <name evidence="6" type="ORF">ASIM_LOCUS6933</name>
</gene>
<evidence type="ECO:0000256" key="4">
    <source>
        <dbReference type="ARBA" id="ARBA00022932"/>
    </source>
</evidence>
<dbReference type="InterPro" id="IPR043502">
    <property type="entry name" value="DNA/RNA_pol_sf"/>
</dbReference>
<feature type="domain" description="DNA-directed DNA polymerase family B multifunctional" evidence="5">
    <location>
        <begin position="24"/>
        <end position="74"/>
    </location>
</feature>
<keyword evidence="4" id="KW-0239">DNA-directed DNA polymerase</keyword>
<dbReference type="EMBL" id="UYRR01015915">
    <property type="protein sequence ID" value="VDK28144.1"/>
    <property type="molecule type" value="Genomic_DNA"/>
</dbReference>
<keyword evidence="3" id="KW-0548">Nucleotidyltransferase</keyword>
<accession>A0A0M3JHQ3</accession>
<evidence type="ECO:0000256" key="1">
    <source>
        <dbReference type="ARBA" id="ARBA00012417"/>
    </source>
</evidence>
<evidence type="ECO:0000256" key="3">
    <source>
        <dbReference type="ARBA" id="ARBA00022695"/>
    </source>
</evidence>
<evidence type="ECO:0000313" key="6">
    <source>
        <dbReference type="EMBL" id="VDK28144.1"/>
    </source>
</evidence>
<dbReference type="GO" id="GO:0000724">
    <property type="term" value="P:double-strand break repair via homologous recombination"/>
    <property type="evidence" value="ECO:0007669"/>
    <property type="project" value="TreeGrafter"/>
</dbReference>
<dbReference type="GO" id="GO:0042276">
    <property type="term" value="P:error-prone translesion synthesis"/>
    <property type="evidence" value="ECO:0007669"/>
    <property type="project" value="TreeGrafter"/>
</dbReference>
<dbReference type="AlphaFoldDB" id="A0A0M3JHQ3"/>
<dbReference type="GO" id="GO:0003677">
    <property type="term" value="F:DNA binding"/>
    <property type="evidence" value="ECO:0007669"/>
    <property type="project" value="InterPro"/>
</dbReference>
<evidence type="ECO:0000259" key="5">
    <source>
        <dbReference type="Pfam" id="PF00136"/>
    </source>
</evidence>
<dbReference type="WBParaSite" id="ASIM_0000716701-mRNA-1">
    <property type="protein sequence ID" value="ASIM_0000716701-mRNA-1"/>
    <property type="gene ID" value="ASIM_0000716701"/>
</dbReference>
<reference evidence="6 7" key="2">
    <citation type="submission" date="2018-11" db="EMBL/GenBank/DDBJ databases">
        <authorList>
            <consortium name="Pathogen Informatics"/>
        </authorList>
    </citation>
    <scope>NUCLEOTIDE SEQUENCE [LARGE SCALE GENOMIC DNA]</scope>
</reference>
<name>A0A0M3JHQ3_ANISI</name>
<proteinExistence type="predicted"/>
<dbReference type="PANTHER" id="PTHR45812">
    <property type="entry name" value="DNA POLYMERASE ZETA CATALYTIC SUBUNIT"/>
    <property type="match status" value="1"/>
</dbReference>
<dbReference type="Proteomes" id="UP000267096">
    <property type="component" value="Unassembled WGS sequence"/>
</dbReference>
<dbReference type="Pfam" id="PF00136">
    <property type="entry name" value="DNA_pol_B"/>
    <property type="match status" value="1"/>
</dbReference>
<dbReference type="InterPro" id="IPR030559">
    <property type="entry name" value="PolZ_Rev3"/>
</dbReference>
<dbReference type="GO" id="GO:0005634">
    <property type="term" value="C:nucleus"/>
    <property type="evidence" value="ECO:0007669"/>
    <property type="project" value="TreeGrafter"/>
</dbReference>
<dbReference type="SUPFAM" id="SSF56672">
    <property type="entry name" value="DNA/RNA polymerases"/>
    <property type="match status" value="1"/>
</dbReference>
<dbReference type="GO" id="GO:0000166">
    <property type="term" value="F:nucleotide binding"/>
    <property type="evidence" value="ECO:0007669"/>
    <property type="project" value="InterPro"/>
</dbReference>
<dbReference type="GO" id="GO:0003887">
    <property type="term" value="F:DNA-directed DNA polymerase activity"/>
    <property type="evidence" value="ECO:0007669"/>
    <property type="project" value="UniProtKB-KW"/>
</dbReference>
<evidence type="ECO:0000313" key="7">
    <source>
        <dbReference type="Proteomes" id="UP000267096"/>
    </source>
</evidence>
<dbReference type="InterPro" id="IPR006134">
    <property type="entry name" value="DNA-dir_DNA_pol_B_multi_dom"/>
</dbReference>
<dbReference type="PANTHER" id="PTHR45812:SF1">
    <property type="entry name" value="DNA POLYMERASE ZETA CATALYTIC SUBUNIT"/>
    <property type="match status" value="1"/>
</dbReference>
<keyword evidence="7" id="KW-1185">Reference proteome</keyword>
<dbReference type="EC" id="2.7.7.7" evidence="1"/>
<evidence type="ECO:0000256" key="2">
    <source>
        <dbReference type="ARBA" id="ARBA00022679"/>
    </source>
</evidence>
<sequence>MNNFESIELGGLVYHFNISDLVEMVDENNVHISPSGSIFCKKSVRRGIVPIMLEEILNTRIMVKKAMKGYKDNKVTFLI</sequence>
<organism evidence="8">
    <name type="scientific">Anisakis simplex</name>
    <name type="common">Herring worm</name>
    <dbReference type="NCBI Taxonomy" id="6269"/>
    <lineage>
        <taxon>Eukaryota</taxon>
        <taxon>Metazoa</taxon>
        <taxon>Ecdysozoa</taxon>
        <taxon>Nematoda</taxon>
        <taxon>Chromadorea</taxon>
        <taxon>Rhabditida</taxon>
        <taxon>Spirurina</taxon>
        <taxon>Ascaridomorpha</taxon>
        <taxon>Ascaridoidea</taxon>
        <taxon>Anisakidae</taxon>
        <taxon>Anisakis</taxon>
        <taxon>Anisakis simplex complex</taxon>
    </lineage>
</organism>
<protein>
    <recommendedName>
        <fullName evidence="1">DNA-directed DNA polymerase</fullName>
        <ecNumber evidence="1">2.7.7.7</ecNumber>
    </recommendedName>
</protein>